<dbReference type="Pfam" id="PF19305">
    <property type="entry name" value="MmgE_PrpD_C"/>
    <property type="match status" value="1"/>
</dbReference>
<dbReference type="Gene3D" id="1.10.4100.10">
    <property type="entry name" value="2-methylcitrate dehydratase PrpD"/>
    <property type="match status" value="1"/>
</dbReference>
<dbReference type="InterPro" id="IPR042183">
    <property type="entry name" value="MmgE/PrpD_sf_1"/>
</dbReference>
<dbReference type="Gene3D" id="3.30.1330.120">
    <property type="entry name" value="2-methylcitrate dehydratase PrpD"/>
    <property type="match status" value="1"/>
</dbReference>
<dbReference type="InterPro" id="IPR045337">
    <property type="entry name" value="MmgE_PrpD_C"/>
</dbReference>
<evidence type="ECO:0000313" key="5">
    <source>
        <dbReference type="Proteomes" id="UP000308917"/>
    </source>
</evidence>
<dbReference type="InterPro" id="IPR036148">
    <property type="entry name" value="MmgE/PrpD_sf"/>
</dbReference>
<feature type="domain" description="MmgE/PrpD N-terminal" evidence="2">
    <location>
        <begin position="25"/>
        <end position="254"/>
    </location>
</feature>
<sequence>MGGITMQVIAPRTVPKMPGFDALIDTMVALQCDDLPAGAVTSAKYSLLDTLAVALAGRAAAGMHGVRALALEEGGAAQASLWGEGTAVPVSNAAFYNAAIASALDFDSLSPHVGHMDATIIPAALAAAQWRNCSGAEFLAAFVAGAELGYRLGRATLNTRGWYRVSLYGVFGATVAAGKLAGLTSEQLKSALGLALLQAAGTLQNHTERTLGKRLMAAFAAKAGVQAVRLAMQGITGPAQSLDGKYGLFAMYEEADLSHVAADYGQVFLNQDTTYKKFPTCGCTHAALEAALTVVHRHDIAVDQVAAIDVVLTPYMHQLVGYPFEAGGDVEVIGQFCAQYAVASALVHRRYTPAELTRDVVLSERVAEIVAKTQVRVDPTLTSMHAPAEVRVVLHTGQQYAVRIEQLPDLAAGESGYLALKDKARGCMSAGPQALSHSAQEALIDRIETIETRPEMADFLMHLW</sequence>
<dbReference type="InterPro" id="IPR042188">
    <property type="entry name" value="MmgE/PrpD_sf_2"/>
</dbReference>
<dbReference type="InterPro" id="IPR045336">
    <property type="entry name" value="MmgE_PrpD_N"/>
</dbReference>
<organism evidence="4 5">
    <name type="scientific">Lampropedia puyangensis</name>
    <dbReference type="NCBI Taxonomy" id="1330072"/>
    <lineage>
        <taxon>Bacteria</taxon>
        <taxon>Pseudomonadati</taxon>
        <taxon>Pseudomonadota</taxon>
        <taxon>Betaproteobacteria</taxon>
        <taxon>Burkholderiales</taxon>
        <taxon>Comamonadaceae</taxon>
        <taxon>Lampropedia</taxon>
    </lineage>
</organism>
<evidence type="ECO:0000256" key="1">
    <source>
        <dbReference type="ARBA" id="ARBA00006174"/>
    </source>
</evidence>
<feature type="domain" description="MmgE/PrpD C-terminal" evidence="3">
    <location>
        <begin position="278"/>
        <end position="405"/>
    </location>
</feature>
<dbReference type="SUPFAM" id="SSF103378">
    <property type="entry name" value="2-methylcitrate dehydratase PrpD"/>
    <property type="match status" value="1"/>
</dbReference>
<dbReference type="PANTHER" id="PTHR16943:SF8">
    <property type="entry name" value="2-METHYLCITRATE DEHYDRATASE"/>
    <property type="match status" value="1"/>
</dbReference>
<accession>A0A4S8ETL2</accession>
<evidence type="ECO:0000259" key="2">
    <source>
        <dbReference type="Pfam" id="PF03972"/>
    </source>
</evidence>
<proteinExistence type="inferred from homology"/>
<dbReference type="InterPro" id="IPR005656">
    <property type="entry name" value="MmgE_PrpD"/>
</dbReference>
<dbReference type="EMBL" id="STFG01000023">
    <property type="protein sequence ID" value="THT98102.1"/>
    <property type="molecule type" value="Genomic_DNA"/>
</dbReference>
<dbReference type="PANTHER" id="PTHR16943">
    <property type="entry name" value="2-METHYLCITRATE DEHYDRATASE-RELATED"/>
    <property type="match status" value="1"/>
</dbReference>
<dbReference type="GO" id="GO:0016829">
    <property type="term" value="F:lyase activity"/>
    <property type="evidence" value="ECO:0007669"/>
    <property type="project" value="InterPro"/>
</dbReference>
<reference evidence="4 5" key="1">
    <citation type="journal article" date="2015" name="Antonie Van Leeuwenhoek">
        <title>Lampropedia puyangensis sp. nov., isolated from symptomatic bark of Populus ? euramericana canker and emended description of Lampropedia hyalina (Ehrenberg 1832) Lee et al. 2004.</title>
        <authorList>
            <person name="Li Y."/>
            <person name="Wang T."/>
            <person name="Piao C.G."/>
            <person name="Wang L.F."/>
            <person name="Tian G.Z."/>
            <person name="Zhu T.H."/>
            <person name="Guo M.W."/>
        </authorList>
    </citation>
    <scope>NUCLEOTIDE SEQUENCE [LARGE SCALE GENOMIC DNA]</scope>
    <source>
        <strain evidence="4 5">2-bin</strain>
    </source>
</reference>
<comment type="caution">
    <text evidence="4">The sequence shown here is derived from an EMBL/GenBank/DDBJ whole genome shotgun (WGS) entry which is preliminary data.</text>
</comment>
<gene>
    <name evidence="4" type="ORF">E9531_14980</name>
</gene>
<dbReference type="Pfam" id="PF03972">
    <property type="entry name" value="MmgE_PrpD_N"/>
    <property type="match status" value="1"/>
</dbReference>
<dbReference type="Proteomes" id="UP000308917">
    <property type="component" value="Unassembled WGS sequence"/>
</dbReference>
<dbReference type="AlphaFoldDB" id="A0A4S8ETL2"/>
<comment type="similarity">
    <text evidence="1">Belongs to the PrpD family.</text>
</comment>
<protein>
    <submittedName>
        <fullName evidence="4">MmgE/PrpD family protein</fullName>
    </submittedName>
</protein>
<evidence type="ECO:0000259" key="3">
    <source>
        <dbReference type="Pfam" id="PF19305"/>
    </source>
</evidence>
<evidence type="ECO:0000313" key="4">
    <source>
        <dbReference type="EMBL" id="THT98102.1"/>
    </source>
</evidence>
<name>A0A4S8ETL2_9BURK</name>
<keyword evidence="5" id="KW-1185">Reference proteome</keyword>